<dbReference type="InterPro" id="IPR011992">
    <property type="entry name" value="EF-hand-dom_pair"/>
</dbReference>
<dbReference type="AlphaFoldDB" id="A0A0B7AQM3"/>
<dbReference type="InterPro" id="IPR031946">
    <property type="entry name" value="KIAA1045_Zf_RING"/>
</dbReference>
<feature type="domain" description="KIAA1045 RING finger" evidence="2">
    <location>
        <begin position="157"/>
        <end position="222"/>
    </location>
</feature>
<gene>
    <name evidence="3" type="primary">ORF135512</name>
</gene>
<feature type="compositionally biased region" description="Basic and acidic residues" evidence="1">
    <location>
        <begin position="573"/>
        <end position="588"/>
    </location>
</feature>
<feature type="region of interest" description="Disordered" evidence="1">
    <location>
        <begin position="1"/>
        <end position="84"/>
    </location>
</feature>
<evidence type="ECO:0000313" key="3">
    <source>
        <dbReference type="EMBL" id="CEK83163.1"/>
    </source>
</evidence>
<reference evidence="3" key="1">
    <citation type="submission" date="2014-12" db="EMBL/GenBank/DDBJ databases">
        <title>Insight into the proteome of Arion vulgaris.</title>
        <authorList>
            <person name="Aradska J."/>
            <person name="Bulat T."/>
            <person name="Smidak R."/>
            <person name="Sarate P."/>
            <person name="Gangsoo J."/>
            <person name="Sialana F."/>
            <person name="Bilban M."/>
            <person name="Lubec G."/>
        </authorList>
    </citation>
    <scope>NUCLEOTIDE SEQUENCE</scope>
    <source>
        <tissue evidence="3">Skin</tissue>
    </source>
</reference>
<dbReference type="EMBL" id="HACG01036298">
    <property type="protein sequence ID" value="CEK83163.1"/>
    <property type="molecule type" value="Transcribed_RNA"/>
</dbReference>
<evidence type="ECO:0000259" key="2">
    <source>
        <dbReference type="Pfam" id="PF16744"/>
    </source>
</evidence>
<feature type="compositionally biased region" description="Basic and acidic residues" evidence="1">
    <location>
        <begin position="11"/>
        <end position="21"/>
    </location>
</feature>
<feature type="region of interest" description="Disordered" evidence="1">
    <location>
        <begin position="542"/>
        <end position="630"/>
    </location>
</feature>
<organism evidence="3">
    <name type="scientific">Arion vulgaris</name>
    <dbReference type="NCBI Taxonomy" id="1028688"/>
    <lineage>
        <taxon>Eukaryota</taxon>
        <taxon>Metazoa</taxon>
        <taxon>Spiralia</taxon>
        <taxon>Lophotrochozoa</taxon>
        <taxon>Mollusca</taxon>
        <taxon>Gastropoda</taxon>
        <taxon>Heterobranchia</taxon>
        <taxon>Euthyneura</taxon>
        <taxon>Panpulmonata</taxon>
        <taxon>Eupulmonata</taxon>
        <taxon>Stylommatophora</taxon>
        <taxon>Helicina</taxon>
        <taxon>Arionoidea</taxon>
        <taxon>Arionidae</taxon>
        <taxon>Arion</taxon>
    </lineage>
</organism>
<dbReference type="InterPro" id="IPR011011">
    <property type="entry name" value="Znf_FYVE_PHD"/>
</dbReference>
<dbReference type="Gene3D" id="1.10.238.10">
    <property type="entry name" value="EF-hand"/>
    <property type="match status" value="1"/>
</dbReference>
<name>A0A0B7AQM3_9EUPU</name>
<proteinExistence type="predicted"/>
<dbReference type="Pfam" id="PF16744">
    <property type="entry name" value="zf-RING_15"/>
    <property type="match status" value="1"/>
</dbReference>
<sequence>MGTNSSKPRKSKYDISHKVGDETVTTNVNNNSKTTSKNSIKKKTNKGSFKIKPGASMKKKSLNGNDPRVVNPNENISDNPEGTPLKKIQSNLVYRKKSSCPSCDGKDIILGKNRSRSGSDRSLRFSDFNKVLRKTRIYEWEKEPLDIPLYGAEKPKVDDICFICEVYTGSHIRACRVCCRAYHDSCLTKIGHPLLENSRRLIAANKWSCHQCVALNHLLTQEEVRNAHEDLENLCISEDKITEADYIKCCRLACQRQNKIFNAEREQNSIQKFRSEATENSGTITFTQYLNIESIRVLSGRCKDSLVHLLTKAEIEEARNIFQKMDNTKADFVTRSHVDSLFRSRSNTNYSDDSIMYMDENVDSHVTWADFLRDTAIFFLSQRPNIDDVQCPARNDVTDDGTLTFSSCDSLDVDDEKYITCNSKLDAESSVRKRGMSNTATNLPTSTEDTVSISDRSTTMLDEIDSAIDRERCKHEIEDRQTTSGIRFSQQISQEKCAEECTTTFSQTPAELNISQRDSINLSPKSASSLTGGHWAARSCKLPSERARSSPYNDSRHAPIPWEDVETSPGRKVSNDGKTKPGYRRSEVILRQATTTSDNTRAVSHLECKRGQNMVTPRHENLVGRSSNAD</sequence>
<protein>
    <recommendedName>
        <fullName evidence="2">KIAA1045 RING finger domain-containing protein</fullName>
    </recommendedName>
</protein>
<dbReference type="SUPFAM" id="SSF47473">
    <property type="entry name" value="EF-hand"/>
    <property type="match status" value="1"/>
</dbReference>
<feature type="compositionally biased region" description="Low complexity" evidence="1">
    <location>
        <begin position="23"/>
        <end position="38"/>
    </location>
</feature>
<dbReference type="Gene3D" id="3.30.40.10">
    <property type="entry name" value="Zinc/RING finger domain, C3HC4 (zinc finger)"/>
    <property type="match status" value="1"/>
</dbReference>
<feature type="compositionally biased region" description="Polar residues" evidence="1">
    <location>
        <begin position="592"/>
        <end position="602"/>
    </location>
</feature>
<accession>A0A0B7AQM3</accession>
<dbReference type="SUPFAM" id="SSF57903">
    <property type="entry name" value="FYVE/PHD zinc finger"/>
    <property type="match status" value="1"/>
</dbReference>
<dbReference type="InterPro" id="IPR013083">
    <property type="entry name" value="Znf_RING/FYVE/PHD"/>
</dbReference>
<evidence type="ECO:0000256" key="1">
    <source>
        <dbReference type="SAM" id="MobiDB-lite"/>
    </source>
</evidence>